<dbReference type="Pfam" id="PF00877">
    <property type="entry name" value="NLPC_P60"/>
    <property type="match status" value="1"/>
</dbReference>
<accession>A0ABR6BRS0</accession>
<dbReference type="Proteomes" id="UP000517916">
    <property type="component" value="Unassembled WGS sequence"/>
</dbReference>
<evidence type="ECO:0000313" key="10">
    <source>
        <dbReference type="Proteomes" id="UP000517916"/>
    </source>
</evidence>
<comment type="similarity">
    <text evidence="1">Belongs to the peptidase C40 family.</text>
</comment>
<keyword evidence="5" id="KW-0175">Coiled coil</keyword>
<evidence type="ECO:0000256" key="5">
    <source>
        <dbReference type="SAM" id="Coils"/>
    </source>
</evidence>
<organism evidence="9 10">
    <name type="scientific">Kutzneria viridogrisea</name>
    <dbReference type="NCBI Taxonomy" id="47990"/>
    <lineage>
        <taxon>Bacteria</taxon>
        <taxon>Bacillati</taxon>
        <taxon>Actinomycetota</taxon>
        <taxon>Actinomycetes</taxon>
        <taxon>Pseudonocardiales</taxon>
        <taxon>Pseudonocardiaceae</taxon>
        <taxon>Kutzneria</taxon>
    </lineage>
</organism>
<keyword evidence="7" id="KW-0732">Signal</keyword>
<evidence type="ECO:0000256" key="7">
    <source>
        <dbReference type="SAM" id="SignalP"/>
    </source>
</evidence>
<dbReference type="EMBL" id="JACJID010000005">
    <property type="protein sequence ID" value="MBA8929614.1"/>
    <property type="molecule type" value="Genomic_DNA"/>
</dbReference>
<dbReference type="RefSeq" id="WP_051912928.1">
    <property type="nucleotide sequence ID" value="NZ_BAAABQ010000089.1"/>
</dbReference>
<name>A0ABR6BRS0_9PSEU</name>
<dbReference type="PROSITE" id="PS51935">
    <property type="entry name" value="NLPC_P60"/>
    <property type="match status" value="1"/>
</dbReference>
<evidence type="ECO:0000256" key="3">
    <source>
        <dbReference type="ARBA" id="ARBA00022801"/>
    </source>
</evidence>
<keyword evidence="10" id="KW-1185">Reference proteome</keyword>
<dbReference type="InterPro" id="IPR051794">
    <property type="entry name" value="PG_Endopeptidase_C40"/>
</dbReference>
<reference evidence="9 10" key="1">
    <citation type="submission" date="2020-08" db="EMBL/GenBank/DDBJ databases">
        <title>Genomic Encyclopedia of Archaeal and Bacterial Type Strains, Phase II (KMG-II): from individual species to whole genera.</title>
        <authorList>
            <person name="Goeker M."/>
        </authorList>
    </citation>
    <scope>NUCLEOTIDE SEQUENCE [LARGE SCALE GENOMIC DNA]</scope>
    <source>
        <strain evidence="9 10">DSM 43850</strain>
    </source>
</reference>
<feature type="signal peptide" evidence="7">
    <location>
        <begin position="1"/>
        <end position="27"/>
    </location>
</feature>
<dbReference type="SUPFAM" id="SSF54001">
    <property type="entry name" value="Cysteine proteinases"/>
    <property type="match status" value="1"/>
</dbReference>
<comment type="caution">
    <text evidence="9">The sequence shown here is derived from an EMBL/GenBank/DDBJ whole genome shotgun (WGS) entry which is preliminary data.</text>
</comment>
<keyword evidence="4" id="KW-0788">Thiol protease</keyword>
<feature type="domain" description="NlpC/P60" evidence="8">
    <location>
        <begin position="221"/>
        <end position="342"/>
    </location>
</feature>
<feature type="coiled-coil region" evidence="5">
    <location>
        <begin position="128"/>
        <end position="190"/>
    </location>
</feature>
<evidence type="ECO:0000256" key="2">
    <source>
        <dbReference type="ARBA" id="ARBA00022670"/>
    </source>
</evidence>
<proteinExistence type="inferred from homology"/>
<evidence type="ECO:0000256" key="1">
    <source>
        <dbReference type="ARBA" id="ARBA00007074"/>
    </source>
</evidence>
<feature type="region of interest" description="Disordered" evidence="6">
    <location>
        <begin position="192"/>
        <end position="220"/>
    </location>
</feature>
<evidence type="ECO:0000256" key="4">
    <source>
        <dbReference type="ARBA" id="ARBA00022807"/>
    </source>
</evidence>
<sequence>MNSFKRVLCGVGVAAAVVGLTPTSAVADPPADALAQLQAASRAQEEVSEKFNVAQEDLKAKRAEVGQAGAELDRAKQALSAAQAEQGKFREQVDGFISATAQGAQLNSMSALLTGQSPSDFLDRSWLLEQLSTRNREAMDKLGAALDKAGEADHRAADARRRADEAAAKAQQLSDELGQRKADAEKAQREAQAAYSRLSPTQKTVLRSDRGDSVGSLQVPAGTAGNAVRAALGEVGVPYVYGGTTPSGFDCSGLVQWAYRQAGVSITRITTTQYNEGAPVARADLRPGDLVFYGTASNIHHVSMYIGDGKVVHAPDVGEVVKVVPIERSGNDYFGAKRIVSG</sequence>
<protein>
    <submittedName>
        <fullName evidence="9">Cell wall-associated NlpC family hydrolase</fullName>
    </submittedName>
</protein>
<dbReference type="InterPro" id="IPR000064">
    <property type="entry name" value="NLP_P60_dom"/>
</dbReference>
<evidence type="ECO:0000313" key="9">
    <source>
        <dbReference type="EMBL" id="MBA8929614.1"/>
    </source>
</evidence>
<keyword evidence="3 9" id="KW-0378">Hydrolase</keyword>
<evidence type="ECO:0000259" key="8">
    <source>
        <dbReference type="PROSITE" id="PS51935"/>
    </source>
</evidence>
<gene>
    <name evidence="9" type="ORF">BC739_006832</name>
</gene>
<feature type="chain" id="PRO_5045124311" evidence="7">
    <location>
        <begin position="28"/>
        <end position="342"/>
    </location>
</feature>
<dbReference type="PANTHER" id="PTHR47359">
    <property type="entry name" value="PEPTIDOGLYCAN DL-ENDOPEPTIDASE CWLO"/>
    <property type="match status" value="1"/>
</dbReference>
<keyword evidence="2" id="KW-0645">Protease</keyword>
<dbReference type="PANTHER" id="PTHR47359:SF3">
    <property type="entry name" value="NLP_P60 DOMAIN-CONTAINING PROTEIN-RELATED"/>
    <property type="match status" value="1"/>
</dbReference>
<evidence type="ECO:0000256" key="6">
    <source>
        <dbReference type="SAM" id="MobiDB-lite"/>
    </source>
</evidence>
<dbReference type="GO" id="GO:0016787">
    <property type="term" value="F:hydrolase activity"/>
    <property type="evidence" value="ECO:0007669"/>
    <property type="project" value="UniProtKB-KW"/>
</dbReference>
<dbReference type="Gene3D" id="3.90.1720.10">
    <property type="entry name" value="endopeptidase domain like (from Nostoc punctiforme)"/>
    <property type="match status" value="1"/>
</dbReference>
<dbReference type="InterPro" id="IPR038765">
    <property type="entry name" value="Papain-like_cys_pep_sf"/>
</dbReference>
<feature type="coiled-coil region" evidence="5">
    <location>
        <begin position="58"/>
        <end position="92"/>
    </location>
</feature>